<dbReference type="InterPro" id="IPR001128">
    <property type="entry name" value="Cyt_P450"/>
</dbReference>
<keyword evidence="4" id="KW-0812">Transmembrane</keyword>
<dbReference type="GO" id="GO:0004497">
    <property type="term" value="F:monooxygenase activity"/>
    <property type="evidence" value="ECO:0007669"/>
    <property type="project" value="InterPro"/>
</dbReference>
<feature type="transmembrane region" description="Helical" evidence="4">
    <location>
        <begin position="222"/>
        <end position="241"/>
    </location>
</feature>
<dbReference type="GO" id="GO:0005506">
    <property type="term" value="F:iron ion binding"/>
    <property type="evidence" value="ECO:0007669"/>
    <property type="project" value="InterPro"/>
</dbReference>
<dbReference type="PRINTS" id="PR00463">
    <property type="entry name" value="EP450I"/>
</dbReference>
<dbReference type="GO" id="GO:0016705">
    <property type="term" value="F:oxidoreductase activity, acting on paired donors, with incorporation or reduction of molecular oxygen"/>
    <property type="evidence" value="ECO:0007669"/>
    <property type="project" value="InterPro"/>
</dbReference>
<dbReference type="Gene3D" id="1.10.630.10">
    <property type="entry name" value="Cytochrome P450"/>
    <property type="match status" value="1"/>
</dbReference>
<comment type="similarity">
    <text evidence="1">Belongs to the cytochrome P450 family.</text>
</comment>
<evidence type="ECO:0000313" key="5">
    <source>
        <dbReference type="EMBL" id="KAE8124349.1"/>
    </source>
</evidence>
<reference evidence="5 6" key="1">
    <citation type="submission" date="2019-06" db="EMBL/GenBank/DDBJ databases">
        <title>A chromosomal-level reference genome of Carpinus fangiana (Coryloideae, Betulaceae).</title>
        <authorList>
            <person name="Yang X."/>
            <person name="Wang Z."/>
            <person name="Zhang L."/>
            <person name="Hao G."/>
            <person name="Liu J."/>
            <person name="Yang Y."/>
        </authorList>
    </citation>
    <scope>NUCLEOTIDE SEQUENCE [LARGE SCALE GENOMIC DNA]</scope>
    <source>
        <strain evidence="5">Cfa_2016G</strain>
        <tissue evidence="5">Leaf</tissue>
    </source>
</reference>
<keyword evidence="6" id="KW-1185">Reference proteome</keyword>
<feature type="transmembrane region" description="Helical" evidence="4">
    <location>
        <begin position="17"/>
        <end position="35"/>
    </location>
</feature>
<dbReference type="SUPFAM" id="SSF48264">
    <property type="entry name" value="Cytochrome P450"/>
    <property type="match status" value="1"/>
</dbReference>
<evidence type="ECO:0008006" key="7">
    <source>
        <dbReference type="Google" id="ProtNLM"/>
    </source>
</evidence>
<dbReference type="AlphaFoldDB" id="A0A5N6RRS1"/>
<sequence>MALLSLLQQSWQELHKIPFNPLLSLVFLIPFLYVFKHITSVKPNLPPSPPKLPIIGNFHQLGTLPHRSLQALSNKYGPLMFLYLGNVPTLVVSSADMAREIMKTHDIVFSDRPKTTAANMLLYGCKDIAFSPYSEHWRQARKICVLELLSLKSVQSFEYIREEEVEVLINKIRDSCLNGAFVNLSEMLIATSINIISRCVLGQKFEEEKDGTSRFGHLTRRVMVLLGAFCFGDFFPFLGWIDVLTGFISIEYVIANILCWFDWRLPSDIVHGEDFDMSEVDGLTVTKKIPLHLVPILHSP</sequence>
<dbReference type="InterPro" id="IPR002401">
    <property type="entry name" value="Cyt_P450_E_grp-I"/>
</dbReference>
<dbReference type="InterPro" id="IPR036396">
    <property type="entry name" value="Cyt_P450_sf"/>
</dbReference>
<accession>A0A5N6RRS1</accession>
<keyword evidence="2" id="KW-0479">Metal-binding</keyword>
<dbReference type="GO" id="GO:0020037">
    <property type="term" value="F:heme binding"/>
    <property type="evidence" value="ECO:0007669"/>
    <property type="project" value="InterPro"/>
</dbReference>
<name>A0A5N6RRS1_9ROSI</name>
<protein>
    <recommendedName>
        <fullName evidence="7">Cytochrome P450</fullName>
    </recommendedName>
</protein>
<evidence type="ECO:0000256" key="3">
    <source>
        <dbReference type="ARBA" id="ARBA00023004"/>
    </source>
</evidence>
<organism evidence="5 6">
    <name type="scientific">Carpinus fangiana</name>
    <dbReference type="NCBI Taxonomy" id="176857"/>
    <lineage>
        <taxon>Eukaryota</taxon>
        <taxon>Viridiplantae</taxon>
        <taxon>Streptophyta</taxon>
        <taxon>Embryophyta</taxon>
        <taxon>Tracheophyta</taxon>
        <taxon>Spermatophyta</taxon>
        <taxon>Magnoliopsida</taxon>
        <taxon>eudicotyledons</taxon>
        <taxon>Gunneridae</taxon>
        <taxon>Pentapetalae</taxon>
        <taxon>rosids</taxon>
        <taxon>fabids</taxon>
        <taxon>Fagales</taxon>
        <taxon>Betulaceae</taxon>
        <taxon>Carpinus</taxon>
    </lineage>
</organism>
<gene>
    <name evidence="5" type="ORF">FH972_019247</name>
</gene>
<dbReference type="EMBL" id="CM017328">
    <property type="protein sequence ID" value="KAE8124349.1"/>
    <property type="molecule type" value="Genomic_DNA"/>
</dbReference>
<evidence type="ECO:0000313" key="6">
    <source>
        <dbReference type="Proteomes" id="UP000327013"/>
    </source>
</evidence>
<dbReference type="PANTHER" id="PTHR47955">
    <property type="entry name" value="CYTOCHROME P450 FAMILY 71 PROTEIN"/>
    <property type="match status" value="1"/>
</dbReference>
<keyword evidence="4" id="KW-0472">Membrane</keyword>
<dbReference type="PANTHER" id="PTHR47955:SF15">
    <property type="entry name" value="CYTOCHROME P450 71A2-LIKE"/>
    <property type="match status" value="1"/>
</dbReference>
<evidence type="ECO:0000256" key="1">
    <source>
        <dbReference type="ARBA" id="ARBA00010617"/>
    </source>
</evidence>
<keyword evidence="3" id="KW-0408">Iron</keyword>
<dbReference type="Pfam" id="PF00067">
    <property type="entry name" value="p450"/>
    <property type="match status" value="1"/>
</dbReference>
<evidence type="ECO:0000256" key="4">
    <source>
        <dbReference type="SAM" id="Phobius"/>
    </source>
</evidence>
<evidence type="ECO:0000256" key="2">
    <source>
        <dbReference type="ARBA" id="ARBA00022723"/>
    </source>
</evidence>
<keyword evidence="4" id="KW-1133">Transmembrane helix</keyword>
<dbReference type="OrthoDB" id="1470350at2759"/>
<proteinExistence type="inferred from homology"/>
<dbReference type="Proteomes" id="UP000327013">
    <property type="component" value="Chromosome 8"/>
</dbReference>